<dbReference type="EMBL" id="LXFE01000289">
    <property type="protein sequence ID" value="OLL25890.1"/>
    <property type="molecule type" value="Genomic_DNA"/>
</dbReference>
<evidence type="ECO:0000313" key="2">
    <source>
        <dbReference type="EMBL" id="OLL25890.1"/>
    </source>
</evidence>
<reference evidence="2 3" key="1">
    <citation type="submission" date="2016-04" db="EMBL/GenBank/DDBJ databases">
        <title>Evolutionary innovation and constraint leading to complex multicellularity in the Ascomycota.</title>
        <authorList>
            <person name="Cisse O."/>
            <person name="Nguyen A."/>
            <person name="Hewitt D.A."/>
            <person name="Jedd G."/>
            <person name="Stajich J.E."/>
        </authorList>
    </citation>
    <scope>NUCLEOTIDE SEQUENCE [LARGE SCALE GENOMIC DNA]</scope>
    <source>
        <strain evidence="2 3">DAH-3</strain>
    </source>
</reference>
<dbReference type="PANTHER" id="PTHR28265:SF1">
    <property type="entry name" value="MAINTENANCE OF TELOMERE CAPPING PROTEIN 1"/>
    <property type="match status" value="1"/>
</dbReference>
<protein>
    <submittedName>
        <fullName evidence="2">Maintenance of telomere capping protein 1</fullName>
    </submittedName>
</protein>
<dbReference type="OrthoDB" id="5594977at2759"/>
<keyword evidence="3" id="KW-1185">Reference proteome</keyword>
<proteinExistence type="predicted"/>
<gene>
    <name evidence="2" type="ORF">NEOLI_004508</name>
</gene>
<feature type="region of interest" description="Disordered" evidence="1">
    <location>
        <begin position="24"/>
        <end position="116"/>
    </location>
</feature>
<dbReference type="PANTHER" id="PTHR28265">
    <property type="entry name" value="MAINTENANCE OF TELOMERE CAPPING PROTEIN 1"/>
    <property type="match status" value="1"/>
</dbReference>
<sequence>MTSNPPKSEQDVLSLLEQLDIDAQTGVVPETKDESGAGLGETEADVLGFLDELSKPTSRPQTPRRETPRSASPKHTAGIRYKQLDATASTKTPSRFSEEIRTPSRPNTPRDLRASPPTTIQKEVKNLWSFSGLLNSATAAIEANAPQIRNTLKDVINTIAPPISDLEALNVKVWWDVDGVDCEKVVYSIFEKVMNEISVRLSVTKAEGSPGGGTPVNGIDEALLLSKSVIIPNQSTLNISIISTFVNSSELLFVVYLKDNYGTEISTKSQAFPKDWITQEGCEVWFEEAIALATGVVAEGFVTRRMEGKQA</sequence>
<organism evidence="2 3">
    <name type="scientific">Neolecta irregularis (strain DAH-3)</name>
    <dbReference type="NCBI Taxonomy" id="1198029"/>
    <lineage>
        <taxon>Eukaryota</taxon>
        <taxon>Fungi</taxon>
        <taxon>Dikarya</taxon>
        <taxon>Ascomycota</taxon>
        <taxon>Taphrinomycotina</taxon>
        <taxon>Neolectales</taxon>
        <taxon>Neolectaceae</taxon>
        <taxon>Neolecta</taxon>
    </lineage>
</organism>
<dbReference type="AlphaFoldDB" id="A0A1U7LT97"/>
<dbReference type="STRING" id="1198029.A0A1U7LT97"/>
<evidence type="ECO:0000313" key="3">
    <source>
        <dbReference type="Proteomes" id="UP000186594"/>
    </source>
</evidence>
<evidence type="ECO:0000256" key="1">
    <source>
        <dbReference type="SAM" id="MobiDB-lite"/>
    </source>
</evidence>
<feature type="compositionally biased region" description="Polar residues" evidence="1">
    <location>
        <begin position="86"/>
        <end position="95"/>
    </location>
</feature>
<feature type="compositionally biased region" description="Basic and acidic residues" evidence="1">
    <location>
        <begin position="96"/>
        <end position="113"/>
    </location>
</feature>
<dbReference type="Proteomes" id="UP000186594">
    <property type="component" value="Unassembled WGS sequence"/>
</dbReference>
<name>A0A1U7LT97_NEOID</name>
<dbReference type="InterPro" id="IPR018814">
    <property type="entry name" value="DUF5427"/>
</dbReference>
<comment type="caution">
    <text evidence="2">The sequence shown here is derived from an EMBL/GenBank/DDBJ whole genome shotgun (WGS) entry which is preliminary data.</text>
</comment>
<accession>A0A1U7LT97</accession>